<dbReference type="HAMAP" id="MF_01478">
    <property type="entry name" value="Ribosomal_L12_arch"/>
    <property type="match status" value="1"/>
</dbReference>
<dbReference type="Gene3D" id="1.10.10.1410">
    <property type="match status" value="1"/>
</dbReference>
<dbReference type="InterPro" id="IPR038716">
    <property type="entry name" value="P1/P2_N_sf"/>
</dbReference>
<evidence type="ECO:0000256" key="6">
    <source>
        <dbReference type="SAM" id="MobiDB-lite"/>
    </source>
</evidence>
<dbReference type="GO" id="GO:0002182">
    <property type="term" value="P:cytoplasmic translational elongation"/>
    <property type="evidence" value="ECO:0007669"/>
    <property type="project" value="InterPro"/>
</dbReference>
<dbReference type="PANTHER" id="PTHR21141">
    <property type="entry name" value="60S ACIDIC RIBOSOMAL PROTEIN FAMILY MEMBER"/>
    <property type="match status" value="1"/>
</dbReference>
<protein>
    <recommendedName>
        <fullName evidence="9">60S acidic ribosomal protein P2</fullName>
    </recommendedName>
</protein>
<accession>A0AAD1ZFF2</accession>
<evidence type="ECO:0000313" key="7">
    <source>
        <dbReference type="EMBL" id="CAI9766365.1"/>
    </source>
</evidence>
<evidence type="ECO:0000256" key="5">
    <source>
        <dbReference type="ARBA" id="ARBA00023274"/>
    </source>
</evidence>
<evidence type="ECO:0000256" key="4">
    <source>
        <dbReference type="ARBA" id="ARBA00022980"/>
    </source>
</evidence>
<evidence type="ECO:0000256" key="2">
    <source>
        <dbReference type="ARBA" id="ARBA00005436"/>
    </source>
</evidence>
<dbReference type="EMBL" id="OU503043">
    <property type="protein sequence ID" value="CAI9766365.1"/>
    <property type="molecule type" value="Genomic_DNA"/>
</dbReference>
<comment type="function">
    <text evidence="1">Plays an important role in the elongation step of protein synthesis.</text>
</comment>
<evidence type="ECO:0000256" key="1">
    <source>
        <dbReference type="ARBA" id="ARBA00003362"/>
    </source>
</evidence>
<feature type="region of interest" description="Disordered" evidence="6">
    <location>
        <begin position="81"/>
        <end position="101"/>
    </location>
</feature>
<name>A0AAD1ZFF2_9LAMI</name>
<dbReference type="InterPro" id="IPR027534">
    <property type="entry name" value="Ribosomal_P1/P2"/>
</dbReference>
<evidence type="ECO:0000256" key="3">
    <source>
        <dbReference type="ARBA" id="ARBA00011266"/>
    </source>
</evidence>
<dbReference type="AlphaFoldDB" id="A0AAD1ZFF2"/>
<proteinExistence type="inferred from homology"/>
<organism evidence="7 8">
    <name type="scientific">Fraxinus pennsylvanica</name>
    <dbReference type="NCBI Taxonomy" id="56036"/>
    <lineage>
        <taxon>Eukaryota</taxon>
        <taxon>Viridiplantae</taxon>
        <taxon>Streptophyta</taxon>
        <taxon>Embryophyta</taxon>
        <taxon>Tracheophyta</taxon>
        <taxon>Spermatophyta</taxon>
        <taxon>Magnoliopsida</taxon>
        <taxon>eudicotyledons</taxon>
        <taxon>Gunneridae</taxon>
        <taxon>Pentapetalae</taxon>
        <taxon>asterids</taxon>
        <taxon>lamiids</taxon>
        <taxon>Lamiales</taxon>
        <taxon>Oleaceae</taxon>
        <taxon>Oleeae</taxon>
        <taxon>Fraxinus</taxon>
    </lineage>
</organism>
<reference evidence="7" key="1">
    <citation type="submission" date="2023-05" db="EMBL/GenBank/DDBJ databases">
        <authorList>
            <person name="Huff M."/>
        </authorList>
    </citation>
    <scope>NUCLEOTIDE SEQUENCE</scope>
</reference>
<evidence type="ECO:0008006" key="9">
    <source>
        <dbReference type="Google" id="ProtNLM"/>
    </source>
</evidence>
<keyword evidence="4" id="KW-0689">Ribosomal protein</keyword>
<dbReference type="PANTHER" id="PTHR21141:SF5">
    <property type="entry name" value="LARGE RIBOSOMAL SUBUNIT PROTEIN P2"/>
    <property type="match status" value="1"/>
</dbReference>
<gene>
    <name evidence="7" type="ORF">FPE_LOCUS13795</name>
</gene>
<keyword evidence="5" id="KW-0687">Ribonucleoprotein</keyword>
<evidence type="ECO:0000313" key="8">
    <source>
        <dbReference type="Proteomes" id="UP000834106"/>
    </source>
</evidence>
<sequence length="145" mass="15195">MSGGVFYVVTKNGSHSRVLFIRNIVGAEADEDRIELLLMQIKGKDITEVIASGRENLASVPAGGGAVAVAASAAGGSGAAAAPAAAESKKEEKVEEKEESDDMLSCEAKSIAVSDTVLGLLFINRYGFCHSESFHLCYFLIVPKS</sequence>
<dbReference type="Proteomes" id="UP000834106">
    <property type="component" value="Chromosome 8"/>
</dbReference>
<keyword evidence="8" id="KW-1185">Reference proteome</keyword>
<dbReference type="GO" id="GO:0022625">
    <property type="term" value="C:cytosolic large ribosomal subunit"/>
    <property type="evidence" value="ECO:0007669"/>
    <property type="project" value="InterPro"/>
</dbReference>
<comment type="subunit">
    <text evidence="3">P1 and P2 exist as dimers at the large ribosomal subunit.</text>
</comment>
<feature type="compositionally biased region" description="Basic and acidic residues" evidence="6">
    <location>
        <begin position="87"/>
        <end position="96"/>
    </location>
</feature>
<comment type="similarity">
    <text evidence="2">Belongs to the eukaryotic ribosomal protein P1/P2 family.</text>
</comment>
<dbReference type="Pfam" id="PF00428">
    <property type="entry name" value="Ribosomal_60s"/>
    <property type="match status" value="1"/>
</dbReference>
<dbReference type="GO" id="GO:0003735">
    <property type="term" value="F:structural constituent of ribosome"/>
    <property type="evidence" value="ECO:0007669"/>
    <property type="project" value="InterPro"/>
</dbReference>
<dbReference type="InterPro" id="IPR044076">
    <property type="entry name" value="Ribosomal_P2"/>
</dbReference>